<keyword evidence="9" id="KW-1185">Reference proteome</keyword>
<keyword evidence="5" id="KW-0472">Membrane</keyword>
<dbReference type="EMBL" id="JADFTS010000002">
    <property type="protein sequence ID" value="KAF9622870.1"/>
    <property type="molecule type" value="Genomic_DNA"/>
</dbReference>
<dbReference type="InterPro" id="IPR046956">
    <property type="entry name" value="RLP23-like"/>
</dbReference>
<dbReference type="Proteomes" id="UP000631114">
    <property type="component" value="Unassembled WGS sequence"/>
</dbReference>
<accession>A0A835M864</accession>
<dbReference type="AlphaFoldDB" id="A0A835M864"/>
<evidence type="ECO:0000256" key="1">
    <source>
        <dbReference type="ARBA" id="ARBA00004479"/>
    </source>
</evidence>
<keyword evidence="6" id="KW-0325">Glycoprotein</keyword>
<reference evidence="8 9" key="1">
    <citation type="submission" date="2020-10" db="EMBL/GenBank/DDBJ databases">
        <title>The Coptis chinensis genome and diversification of protoberbering-type alkaloids.</title>
        <authorList>
            <person name="Wang B."/>
            <person name="Shu S."/>
            <person name="Song C."/>
            <person name="Liu Y."/>
        </authorList>
    </citation>
    <scope>NUCLEOTIDE SEQUENCE [LARGE SCALE GENOMIC DNA]</scope>
    <source>
        <strain evidence="8">HL-2020</strain>
        <tissue evidence="8">Leaf</tissue>
    </source>
</reference>
<comment type="caution">
    <text evidence="8">The sequence shown here is derived from an EMBL/GenBank/DDBJ whole genome shotgun (WGS) entry which is preliminary data.</text>
</comment>
<organism evidence="8 9">
    <name type="scientific">Coptis chinensis</name>
    <dbReference type="NCBI Taxonomy" id="261450"/>
    <lineage>
        <taxon>Eukaryota</taxon>
        <taxon>Viridiplantae</taxon>
        <taxon>Streptophyta</taxon>
        <taxon>Embryophyta</taxon>
        <taxon>Tracheophyta</taxon>
        <taxon>Spermatophyta</taxon>
        <taxon>Magnoliopsida</taxon>
        <taxon>Ranunculales</taxon>
        <taxon>Ranunculaceae</taxon>
        <taxon>Coptidoideae</taxon>
        <taxon>Coptis</taxon>
    </lineage>
</organism>
<sequence>MDKKVHGRIPSGNQLQTFEDTSIYEGNPELCGPPIEKKCRGDEPSQTPAHVVSKDDDEGGRRYHSSPITPFGGNDDMSWQGEISWTFEPMGWRDGRNDLGVALSPWAASSTPLGSRHVFRHSANDYYLSHTSNGYNIYANPSSETSFFGGVTSGGRIKLQSFVACYKKSPRLTTTLYNSDSHIV</sequence>
<evidence type="ECO:0000313" key="9">
    <source>
        <dbReference type="Proteomes" id="UP000631114"/>
    </source>
</evidence>
<dbReference type="PANTHER" id="PTHR48063">
    <property type="entry name" value="LRR RECEPTOR-LIKE KINASE"/>
    <property type="match status" value="1"/>
</dbReference>
<evidence type="ECO:0000256" key="2">
    <source>
        <dbReference type="ARBA" id="ARBA00022692"/>
    </source>
</evidence>
<comment type="subcellular location">
    <subcellularLocation>
        <location evidence="1">Membrane</location>
        <topology evidence="1">Single-pass type I membrane protein</topology>
    </subcellularLocation>
</comment>
<dbReference type="PANTHER" id="PTHR48063:SF112">
    <property type="entry name" value="RECEPTOR LIKE PROTEIN 30-LIKE"/>
    <property type="match status" value="1"/>
</dbReference>
<evidence type="ECO:0000256" key="4">
    <source>
        <dbReference type="ARBA" id="ARBA00022989"/>
    </source>
</evidence>
<keyword evidence="4" id="KW-1133">Transmembrane helix</keyword>
<keyword evidence="3" id="KW-0732">Signal</keyword>
<evidence type="ECO:0000256" key="6">
    <source>
        <dbReference type="ARBA" id="ARBA00023180"/>
    </source>
</evidence>
<feature type="compositionally biased region" description="Polar residues" evidence="7">
    <location>
        <begin position="11"/>
        <end position="20"/>
    </location>
</feature>
<keyword evidence="2" id="KW-0812">Transmembrane</keyword>
<protein>
    <submittedName>
        <fullName evidence="8">Uncharacterized protein</fullName>
    </submittedName>
</protein>
<dbReference type="Gene3D" id="3.80.10.10">
    <property type="entry name" value="Ribonuclease Inhibitor"/>
    <property type="match status" value="1"/>
</dbReference>
<evidence type="ECO:0000256" key="3">
    <source>
        <dbReference type="ARBA" id="ARBA00022729"/>
    </source>
</evidence>
<dbReference type="InterPro" id="IPR032675">
    <property type="entry name" value="LRR_dom_sf"/>
</dbReference>
<proteinExistence type="predicted"/>
<evidence type="ECO:0000256" key="7">
    <source>
        <dbReference type="SAM" id="MobiDB-lite"/>
    </source>
</evidence>
<evidence type="ECO:0000313" key="8">
    <source>
        <dbReference type="EMBL" id="KAF9622870.1"/>
    </source>
</evidence>
<feature type="region of interest" description="Disordered" evidence="7">
    <location>
        <begin position="1"/>
        <end position="71"/>
    </location>
</feature>
<evidence type="ECO:0000256" key="5">
    <source>
        <dbReference type="ARBA" id="ARBA00023136"/>
    </source>
</evidence>
<gene>
    <name evidence="8" type="ORF">IFM89_035000</name>
</gene>
<name>A0A835M864_9MAGN</name>
<dbReference type="GO" id="GO:0016020">
    <property type="term" value="C:membrane"/>
    <property type="evidence" value="ECO:0007669"/>
    <property type="project" value="UniProtKB-SubCell"/>
</dbReference>
<dbReference type="OrthoDB" id="773329at2759"/>